<keyword evidence="3" id="KW-1185">Reference proteome</keyword>
<evidence type="ECO:0000313" key="3">
    <source>
        <dbReference type="Proteomes" id="UP000054248"/>
    </source>
</evidence>
<evidence type="ECO:0000313" key="2">
    <source>
        <dbReference type="EMBL" id="KIO23864.1"/>
    </source>
</evidence>
<sequence>MDLDESVSLALNSFNSPLSQKPRPQDDGTEALFATPVSAPPAFPASSHIQTTVKKSARESPDHVKERTRLLELQADSVSSIGSTIYAEMPPPTISAPPNSVLWMKLIQSRWLLIQVKGFSIELWDVADHSVGKPLIACPAITGKSLSPHLPPSTNILTTFVSSYISYTFLLSLHIHCDCDTFVPQIVFWEGISGFSGLLDQRQSLYAFSRSVGRAVTGFVKDVNRNCAVQLRWGMVEFNNISDLSSESSLDSITDDSAFQLNEAHDILVREDVVAVARTYTLDLYSMPKITSILQGQSNQPTISEMVPYQSLVYPDIAYPIHQLSILRESNPLLTTTPDAIVLVSASIDGCYGVVATPSRSEDTPPSSSPFETRFVGESLMNMGDPSRNMFHAVWGPSGQRLATLSNTFLSVSFTVKGPKRHGLYGTTPRNNIAVWVIPGRLADMPLLLDFDEKTGVCAAAMASGRIWVMDATTYPDYGGPGYQLPKGFASETPETAKDLPDPNPEPFRWPLTMPPAPFGPNPSSDKPHEPAPGWSDEVDKYFPYKNQVEYYGSIPWFIQEVAHIPIRRDYQGSDGVSAGQAPGHVNKRVGPRPSCSRQTSYVFSVGVMAITKLSRSKRYLKHERKNTGSGY</sequence>
<protein>
    <submittedName>
        <fullName evidence="2">Uncharacterized protein</fullName>
    </submittedName>
</protein>
<dbReference type="HOGENOM" id="CLU_476668_0_0_1"/>
<name>A0A0C3QF96_9AGAM</name>
<reference evidence="2 3" key="1">
    <citation type="submission" date="2014-04" db="EMBL/GenBank/DDBJ databases">
        <authorList>
            <consortium name="DOE Joint Genome Institute"/>
            <person name="Kuo A."/>
            <person name="Girlanda M."/>
            <person name="Perotto S."/>
            <person name="Kohler A."/>
            <person name="Nagy L.G."/>
            <person name="Floudas D."/>
            <person name="Copeland A."/>
            <person name="Barry K.W."/>
            <person name="Cichocki N."/>
            <person name="Veneault-Fourrey C."/>
            <person name="LaButti K."/>
            <person name="Lindquist E.A."/>
            <person name="Lipzen A."/>
            <person name="Lundell T."/>
            <person name="Morin E."/>
            <person name="Murat C."/>
            <person name="Sun H."/>
            <person name="Tunlid A."/>
            <person name="Henrissat B."/>
            <person name="Grigoriev I.V."/>
            <person name="Hibbett D.S."/>
            <person name="Martin F."/>
            <person name="Nordberg H.P."/>
            <person name="Cantor M.N."/>
            <person name="Hua S.X."/>
        </authorList>
    </citation>
    <scope>NUCLEOTIDE SEQUENCE [LARGE SCALE GENOMIC DNA]</scope>
    <source>
        <strain evidence="2 3">MUT 4182</strain>
    </source>
</reference>
<proteinExistence type="predicted"/>
<accession>A0A0C3QF96</accession>
<dbReference type="OrthoDB" id="3300077at2759"/>
<gene>
    <name evidence="2" type="ORF">M407DRAFT_26729</name>
</gene>
<reference evidence="3" key="2">
    <citation type="submission" date="2015-01" db="EMBL/GenBank/DDBJ databases">
        <title>Evolutionary Origins and Diversification of the Mycorrhizal Mutualists.</title>
        <authorList>
            <consortium name="DOE Joint Genome Institute"/>
            <consortium name="Mycorrhizal Genomics Consortium"/>
            <person name="Kohler A."/>
            <person name="Kuo A."/>
            <person name="Nagy L.G."/>
            <person name="Floudas D."/>
            <person name="Copeland A."/>
            <person name="Barry K.W."/>
            <person name="Cichocki N."/>
            <person name="Veneault-Fourrey C."/>
            <person name="LaButti K."/>
            <person name="Lindquist E.A."/>
            <person name="Lipzen A."/>
            <person name="Lundell T."/>
            <person name="Morin E."/>
            <person name="Murat C."/>
            <person name="Riley R."/>
            <person name="Ohm R."/>
            <person name="Sun H."/>
            <person name="Tunlid A."/>
            <person name="Henrissat B."/>
            <person name="Grigoriev I.V."/>
            <person name="Hibbett D.S."/>
            <person name="Martin F."/>
        </authorList>
    </citation>
    <scope>NUCLEOTIDE SEQUENCE [LARGE SCALE GENOMIC DNA]</scope>
    <source>
        <strain evidence="3">MUT 4182</strain>
    </source>
</reference>
<feature type="compositionally biased region" description="Pro residues" evidence="1">
    <location>
        <begin position="502"/>
        <end position="521"/>
    </location>
</feature>
<evidence type="ECO:0000256" key="1">
    <source>
        <dbReference type="SAM" id="MobiDB-lite"/>
    </source>
</evidence>
<dbReference type="AlphaFoldDB" id="A0A0C3QF96"/>
<dbReference type="EMBL" id="KN823074">
    <property type="protein sequence ID" value="KIO23864.1"/>
    <property type="molecule type" value="Genomic_DNA"/>
</dbReference>
<feature type="region of interest" description="Disordered" evidence="1">
    <location>
        <begin position="575"/>
        <end position="594"/>
    </location>
</feature>
<feature type="region of interest" description="Disordered" evidence="1">
    <location>
        <begin position="13"/>
        <end position="63"/>
    </location>
</feature>
<feature type="region of interest" description="Disordered" evidence="1">
    <location>
        <begin position="488"/>
        <end position="535"/>
    </location>
</feature>
<dbReference type="Proteomes" id="UP000054248">
    <property type="component" value="Unassembled WGS sequence"/>
</dbReference>
<organism evidence="2 3">
    <name type="scientific">Tulasnella calospora MUT 4182</name>
    <dbReference type="NCBI Taxonomy" id="1051891"/>
    <lineage>
        <taxon>Eukaryota</taxon>
        <taxon>Fungi</taxon>
        <taxon>Dikarya</taxon>
        <taxon>Basidiomycota</taxon>
        <taxon>Agaricomycotina</taxon>
        <taxon>Agaricomycetes</taxon>
        <taxon>Cantharellales</taxon>
        <taxon>Tulasnellaceae</taxon>
        <taxon>Tulasnella</taxon>
    </lineage>
</organism>